<keyword evidence="6" id="KW-1185">Reference proteome</keyword>
<dbReference type="InterPro" id="IPR050791">
    <property type="entry name" value="Aldo-Keto_reductase"/>
</dbReference>
<name>A0ABD2YG21_9GENT</name>
<dbReference type="Proteomes" id="UP001630127">
    <property type="component" value="Unassembled WGS sequence"/>
</dbReference>
<evidence type="ECO:0000256" key="1">
    <source>
        <dbReference type="ARBA" id="ARBA00022857"/>
    </source>
</evidence>
<evidence type="ECO:0000313" key="5">
    <source>
        <dbReference type="EMBL" id="KAL3505988.1"/>
    </source>
</evidence>
<dbReference type="Pfam" id="PF00248">
    <property type="entry name" value="Aldo_ket_red"/>
    <property type="match status" value="1"/>
</dbReference>
<evidence type="ECO:0000256" key="3">
    <source>
        <dbReference type="SAM" id="Phobius"/>
    </source>
</evidence>
<dbReference type="EMBL" id="JBJUIK010000013">
    <property type="protein sequence ID" value="KAL3505988.1"/>
    <property type="molecule type" value="Genomic_DNA"/>
</dbReference>
<feature type="domain" description="NADP-dependent oxidoreductase" evidence="4">
    <location>
        <begin position="75"/>
        <end position="146"/>
    </location>
</feature>
<keyword evidence="1" id="KW-0521">NADP</keyword>
<organism evidence="5 6">
    <name type="scientific">Cinchona calisaya</name>
    <dbReference type="NCBI Taxonomy" id="153742"/>
    <lineage>
        <taxon>Eukaryota</taxon>
        <taxon>Viridiplantae</taxon>
        <taxon>Streptophyta</taxon>
        <taxon>Embryophyta</taxon>
        <taxon>Tracheophyta</taxon>
        <taxon>Spermatophyta</taxon>
        <taxon>Magnoliopsida</taxon>
        <taxon>eudicotyledons</taxon>
        <taxon>Gunneridae</taxon>
        <taxon>Pentapetalae</taxon>
        <taxon>asterids</taxon>
        <taxon>lamiids</taxon>
        <taxon>Gentianales</taxon>
        <taxon>Rubiaceae</taxon>
        <taxon>Cinchonoideae</taxon>
        <taxon>Cinchoneae</taxon>
        <taxon>Cinchona</taxon>
    </lineage>
</organism>
<evidence type="ECO:0000313" key="6">
    <source>
        <dbReference type="Proteomes" id="UP001630127"/>
    </source>
</evidence>
<keyword evidence="3" id="KW-0472">Membrane</keyword>
<protein>
    <recommendedName>
        <fullName evidence="4">NADP-dependent oxidoreductase domain-containing protein</fullName>
    </recommendedName>
</protein>
<accession>A0ABD2YG21</accession>
<dbReference type="AlphaFoldDB" id="A0ABD2YG21"/>
<keyword evidence="3" id="KW-1133">Transmembrane helix</keyword>
<sequence>MVLSGFKAASTLKSSNRLNLALLWRRMLLVSRVPMNMFGNAAKLVFSGLMWFTLTYTIGIVWMFQCQTANRGYSNVATIRRAHAIHPVTAIQMEYSSLTCEIEDEIIPFCPFLKELGIEIVPYSPLGRGFLGGKAISESIPSNSHMDPPYPTTALGRLRYSIELSCDSAFTLGPHPPPTSHALQLQALTSSSPGANLEE</sequence>
<dbReference type="PANTHER" id="PTHR43625:SF65">
    <property type="entry name" value="NADP-DEPENDENT OXIDOREDUCTASE DOMAIN-CONTAINING PROTEIN"/>
    <property type="match status" value="1"/>
</dbReference>
<evidence type="ECO:0000259" key="4">
    <source>
        <dbReference type="Pfam" id="PF00248"/>
    </source>
</evidence>
<comment type="caution">
    <text evidence="5">The sequence shown here is derived from an EMBL/GenBank/DDBJ whole genome shotgun (WGS) entry which is preliminary data.</text>
</comment>
<feature type="transmembrane region" description="Helical" evidence="3">
    <location>
        <begin position="44"/>
        <end position="64"/>
    </location>
</feature>
<dbReference type="InterPro" id="IPR023210">
    <property type="entry name" value="NADP_OxRdtase_dom"/>
</dbReference>
<keyword evidence="3" id="KW-0812">Transmembrane</keyword>
<proteinExistence type="predicted"/>
<dbReference type="GO" id="GO:0016491">
    <property type="term" value="F:oxidoreductase activity"/>
    <property type="evidence" value="ECO:0007669"/>
    <property type="project" value="UniProtKB-KW"/>
</dbReference>
<dbReference type="PANTHER" id="PTHR43625">
    <property type="entry name" value="AFLATOXIN B1 ALDEHYDE REDUCTASE"/>
    <property type="match status" value="1"/>
</dbReference>
<dbReference type="InterPro" id="IPR036812">
    <property type="entry name" value="NAD(P)_OxRdtase_dom_sf"/>
</dbReference>
<reference evidence="5 6" key="1">
    <citation type="submission" date="2024-11" db="EMBL/GenBank/DDBJ databases">
        <title>A near-complete genome assembly of Cinchona calisaya.</title>
        <authorList>
            <person name="Lian D.C."/>
            <person name="Zhao X.W."/>
            <person name="Wei L."/>
        </authorList>
    </citation>
    <scope>NUCLEOTIDE SEQUENCE [LARGE SCALE GENOMIC DNA]</scope>
    <source>
        <tissue evidence="5">Nenye</tissue>
    </source>
</reference>
<dbReference type="SUPFAM" id="SSF51430">
    <property type="entry name" value="NAD(P)-linked oxidoreductase"/>
    <property type="match status" value="1"/>
</dbReference>
<gene>
    <name evidence="5" type="ORF">ACH5RR_031370</name>
</gene>
<dbReference type="Gene3D" id="3.20.20.100">
    <property type="entry name" value="NADP-dependent oxidoreductase domain"/>
    <property type="match status" value="1"/>
</dbReference>
<keyword evidence="2" id="KW-0560">Oxidoreductase</keyword>
<evidence type="ECO:0000256" key="2">
    <source>
        <dbReference type="ARBA" id="ARBA00023002"/>
    </source>
</evidence>